<evidence type="ECO:0000256" key="1">
    <source>
        <dbReference type="SAM" id="MobiDB-lite"/>
    </source>
</evidence>
<name>A0ABU1HNZ7_9MICO</name>
<proteinExistence type="predicted"/>
<dbReference type="SUPFAM" id="SSF54197">
    <property type="entry name" value="HIT-like"/>
    <property type="match status" value="1"/>
</dbReference>
<accession>A0ABU1HNZ7</accession>
<dbReference type="Proteomes" id="UP001249291">
    <property type="component" value="Unassembled WGS sequence"/>
</dbReference>
<dbReference type="EMBL" id="JAVIZQ010000001">
    <property type="protein sequence ID" value="MDR6141753.1"/>
    <property type="molecule type" value="Genomic_DNA"/>
</dbReference>
<dbReference type="GO" id="GO:0016787">
    <property type="term" value="F:hydrolase activity"/>
    <property type="evidence" value="ECO:0007669"/>
    <property type="project" value="UniProtKB-KW"/>
</dbReference>
<keyword evidence="3" id="KW-1185">Reference proteome</keyword>
<dbReference type="InterPro" id="IPR036265">
    <property type="entry name" value="HIT-like_sf"/>
</dbReference>
<protein>
    <submittedName>
        <fullName evidence="2">Diadenosine tetraphosphate (Ap4A) HIT family hydrolase</fullName>
    </submittedName>
</protein>
<comment type="caution">
    <text evidence="2">The sequence shown here is derived from an EMBL/GenBank/DDBJ whole genome shotgun (WGS) entry which is preliminary data.</text>
</comment>
<sequence>MKSCRECSFVLADPVGRLTVSRVGLFSDARFPGRSILSLRDHYDDIADAPAEIAELFLVDIQFASRIIRRATGADRVDVALSAAAGLHVHAHLVPRRRDRDPRPDHGPDEDPRAHRPLEPLPETMAIGLLAAAFDVVGAGISGS</sequence>
<keyword evidence="2" id="KW-0378">Hydrolase</keyword>
<reference evidence="2 3" key="1">
    <citation type="submission" date="2023-08" db="EMBL/GenBank/DDBJ databases">
        <title>Functional and genomic diversity of the sorghum phyllosphere microbiome.</title>
        <authorList>
            <person name="Shade A."/>
        </authorList>
    </citation>
    <scope>NUCLEOTIDE SEQUENCE [LARGE SCALE GENOMIC DNA]</scope>
    <source>
        <strain evidence="2 3">SORGH_AS_0445</strain>
    </source>
</reference>
<dbReference type="Gene3D" id="3.30.428.10">
    <property type="entry name" value="HIT-like"/>
    <property type="match status" value="1"/>
</dbReference>
<feature type="compositionally biased region" description="Basic and acidic residues" evidence="1">
    <location>
        <begin position="96"/>
        <end position="118"/>
    </location>
</feature>
<evidence type="ECO:0000313" key="3">
    <source>
        <dbReference type="Proteomes" id="UP001249291"/>
    </source>
</evidence>
<feature type="region of interest" description="Disordered" evidence="1">
    <location>
        <begin position="93"/>
        <end position="119"/>
    </location>
</feature>
<evidence type="ECO:0000313" key="2">
    <source>
        <dbReference type="EMBL" id="MDR6141753.1"/>
    </source>
</evidence>
<organism evidence="2 3">
    <name type="scientific">Microbacterium foliorum</name>
    <dbReference type="NCBI Taxonomy" id="104336"/>
    <lineage>
        <taxon>Bacteria</taxon>
        <taxon>Bacillati</taxon>
        <taxon>Actinomycetota</taxon>
        <taxon>Actinomycetes</taxon>
        <taxon>Micrococcales</taxon>
        <taxon>Microbacteriaceae</taxon>
        <taxon>Microbacterium</taxon>
    </lineage>
</organism>
<gene>
    <name evidence="2" type="ORF">QE375_001307</name>
</gene>